<proteinExistence type="inferred from homology"/>
<feature type="domain" description="Transglycosylase SLT" evidence="4">
    <location>
        <begin position="80"/>
        <end position="195"/>
    </location>
</feature>
<dbReference type="Pfam" id="PF01464">
    <property type="entry name" value="SLT"/>
    <property type="match status" value="1"/>
</dbReference>
<feature type="region of interest" description="Disordered" evidence="3">
    <location>
        <begin position="221"/>
        <end position="258"/>
    </location>
</feature>
<comment type="similarity">
    <text evidence="2">Belongs to the virb1 family.</text>
</comment>
<dbReference type="InterPro" id="IPR023346">
    <property type="entry name" value="Lysozyme-like_dom_sf"/>
</dbReference>
<dbReference type="PANTHER" id="PTHR37423">
    <property type="entry name" value="SOLUBLE LYTIC MUREIN TRANSGLYCOSYLASE-RELATED"/>
    <property type="match status" value="1"/>
</dbReference>
<dbReference type="CDD" id="cd00254">
    <property type="entry name" value="LT-like"/>
    <property type="match status" value="1"/>
</dbReference>
<protein>
    <submittedName>
        <fullName evidence="5">Lytic transglycosylase domain-containing protein</fullName>
    </submittedName>
</protein>
<evidence type="ECO:0000313" key="6">
    <source>
        <dbReference type="Proteomes" id="UP001165576"/>
    </source>
</evidence>
<dbReference type="PANTHER" id="PTHR37423:SF2">
    <property type="entry name" value="MEMBRANE-BOUND LYTIC MUREIN TRANSGLYCOSYLASE C"/>
    <property type="match status" value="1"/>
</dbReference>
<feature type="compositionally biased region" description="Polar residues" evidence="3">
    <location>
        <begin position="243"/>
        <end position="258"/>
    </location>
</feature>
<organism evidence="5 6">
    <name type="scientific">Bombella pluederhausensis</name>
    <dbReference type="NCBI Taxonomy" id="2967336"/>
    <lineage>
        <taxon>Bacteria</taxon>
        <taxon>Pseudomonadati</taxon>
        <taxon>Pseudomonadota</taxon>
        <taxon>Alphaproteobacteria</taxon>
        <taxon>Acetobacterales</taxon>
        <taxon>Acetobacteraceae</taxon>
        <taxon>Bombella</taxon>
    </lineage>
</organism>
<sequence>MPAPAQEAPMIRTAAAVSPAPMRMIRLCLTLLLPVLLAACVSHPNTGPTMPVIEEQADYQAHARSHYTPPGPPNDPWGPYINEASSRFDVPAAWIRAVMHQESGGHLYDRYGNFITSTPGAMGLMQIMPPAYDDLRTQYNLGPDPYDPHDNILAGTAYIRQMYDIYGSPGFLAAYNYGPGSLDHYLRQNRALPRETRNYVAAIAPKIMGIWPRQRSQNDLIVARHDRTAQTTRRMDMTEDDSSSYVASPAQAVQTAETQDVRAAWAARSFSAAPSRPAPQPRPRAPQQKAPPPEDSDGILRIRSIPLADAPASRRGATDMVAESTHDWAIQLGSYAGERQALMVATQLRPRITPIAGDATVHVMPVHTVRGTLYRARLINLTHSQATGACKRLRGTMDCLTIPPGSTP</sequence>
<evidence type="ECO:0000256" key="3">
    <source>
        <dbReference type="SAM" id="MobiDB-lite"/>
    </source>
</evidence>
<dbReference type="SUPFAM" id="SSF53955">
    <property type="entry name" value="Lysozyme-like"/>
    <property type="match status" value="1"/>
</dbReference>
<name>A0ABT3WIL4_9PROT</name>
<evidence type="ECO:0000256" key="1">
    <source>
        <dbReference type="ARBA" id="ARBA00007734"/>
    </source>
</evidence>
<evidence type="ECO:0000259" key="4">
    <source>
        <dbReference type="Pfam" id="PF01464"/>
    </source>
</evidence>
<evidence type="ECO:0000256" key="2">
    <source>
        <dbReference type="ARBA" id="ARBA00009387"/>
    </source>
</evidence>
<dbReference type="Gene3D" id="1.10.530.10">
    <property type="match status" value="1"/>
</dbReference>
<dbReference type="EMBL" id="JANIDY010000003">
    <property type="protein sequence ID" value="MCX5618513.1"/>
    <property type="molecule type" value="Genomic_DNA"/>
</dbReference>
<dbReference type="Proteomes" id="UP001165576">
    <property type="component" value="Unassembled WGS sequence"/>
</dbReference>
<feature type="region of interest" description="Disordered" evidence="3">
    <location>
        <begin position="270"/>
        <end position="299"/>
    </location>
</feature>
<reference evidence="5" key="1">
    <citation type="submission" date="2022-07" db="EMBL/GenBank/DDBJ databases">
        <title>Bombella genomes.</title>
        <authorList>
            <person name="Harer L."/>
            <person name="Styblova S."/>
            <person name="Ehrmann M."/>
        </authorList>
    </citation>
    <scope>NUCLEOTIDE SEQUENCE</scope>
    <source>
        <strain evidence="5">TMW 2.2543</strain>
    </source>
</reference>
<comment type="similarity">
    <text evidence="1">Belongs to the transglycosylase Slt family.</text>
</comment>
<comment type="caution">
    <text evidence="5">The sequence shown here is derived from an EMBL/GenBank/DDBJ whole genome shotgun (WGS) entry which is preliminary data.</text>
</comment>
<keyword evidence="6" id="KW-1185">Reference proteome</keyword>
<accession>A0ABT3WIL4</accession>
<gene>
    <name evidence="5" type="ORF">NQF86_07515</name>
</gene>
<dbReference type="InterPro" id="IPR008258">
    <property type="entry name" value="Transglycosylase_SLT_dom_1"/>
</dbReference>
<evidence type="ECO:0000313" key="5">
    <source>
        <dbReference type="EMBL" id="MCX5618513.1"/>
    </source>
</evidence>
<feature type="compositionally biased region" description="Basic and acidic residues" evidence="3">
    <location>
        <begin position="222"/>
        <end position="237"/>
    </location>
</feature>
<feature type="compositionally biased region" description="Pro residues" evidence="3">
    <location>
        <begin position="276"/>
        <end position="293"/>
    </location>
</feature>